<accession>A0A853L0U9</accession>
<feature type="transmembrane region" description="Helical" evidence="1">
    <location>
        <begin position="120"/>
        <end position="140"/>
    </location>
</feature>
<keyword evidence="1" id="KW-0472">Membrane</keyword>
<comment type="caution">
    <text evidence="3">The sequence shown here is derived from an EMBL/GenBank/DDBJ whole genome shotgun (WGS) entry which is preliminary data.</text>
</comment>
<dbReference type="AlphaFoldDB" id="A0A853L0U9"/>
<feature type="domain" description="DUF1468" evidence="2">
    <location>
        <begin position="15"/>
        <end position="145"/>
    </location>
</feature>
<dbReference type="EMBL" id="JPVZ01000004">
    <property type="protein sequence ID" value="OAZ09847.1"/>
    <property type="molecule type" value="Genomic_DNA"/>
</dbReference>
<feature type="transmembrane region" description="Helical" evidence="1">
    <location>
        <begin position="40"/>
        <end position="58"/>
    </location>
</feature>
<evidence type="ECO:0000313" key="3">
    <source>
        <dbReference type="EMBL" id="OAZ09847.1"/>
    </source>
</evidence>
<dbReference type="RefSeq" id="WP_064781186.1">
    <property type="nucleotide sequence ID" value="NZ_JPVZ01000004.1"/>
</dbReference>
<proteinExistence type="predicted"/>
<evidence type="ECO:0000313" key="4">
    <source>
        <dbReference type="Proteomes" id="UP000094009"/>
    </source>
</evidence>
<keyword evidence="1" id="KW-1133">Transmembrane helix</keyword>
<dbReference type="InterPro" id="IPR009936">
    <property type="entry name" value="DUF1468"/>
</dbReference>
<evidence type="ECO:0000259" key="2">
    <source>
        <dbReference type="Pfam" id="PF07331"/>
    </source>
</evidence>
<organism evidence="3 4">
    <name type="scientific">Thalassospira tepidiphila MCCC 1A03514</name>
    <dbReference type="NCBI Taxonomy" id="1177930"/>
    <lineage>
        <taxon>Bacteria</taxon>
        <taxon>Pseudomonadati</taxon>
        <taxon>Pseudomonadota</taxon>
        <taxon>Alphaproteobacteria</taxon>
        <taxon>Rhodospirillales</taxon>
        <taxon>Thalassospiraceae</taxon>
        <taxon>Thalassospira</taxon>
    </lineage>
</organism>
<dbReference type="Pfam" id="PF07331">
    <property type="entry name" value="TctB"/>
    <property type="match status" value="1"/>
</dbReference>
<protein>
    <recommendedName>
        <fullName evidence="2">DUF1468 domain-containing protein</fullName>
    </recommendedName>
</protein>
<dbReference type="Proteomes" id="UP000094009">
    <property type="component" value="Unassembled WGS sequence"/>
</dbReference>
<keyword evidence="1" id="KW-0812">Transmembrane</keyword>
<evidence type="ECO:0000256" key="1">
    <source>
        <dbReference type="SAM" id="Phobius"/>
    </source>
</evidence>
<feature type="transmembrane region" description="Helical" evidence="1">
    <location>
        <begin position="79"/>
        <end position="100"/>
    </location>
</feature>
<gene>
    <name evidence="3" type="ORF">TH4_11745</name>
</gene>
<name>A0A853L0U9_9PROT</name>
<feature type="transmembrane region" description="Helical" evidence="1">
    <location>
        <begin position="12"/>
        <end position="28"/>
    </location>
</feature>
<sequence>MTNQIGSRILQPDNIAGVVMIAACAWLLTKVTDMPEMSALLPVAMLSTIIALSVLMIVRNLIRSEAIGVKPVFSSLPRFLLVVFCVGLYVLAVATIGFYTSTLIMLPAVAWLFGYRNPKGIALATLIFVGGIALIFLVLMNQSLPPEFFQS</sequence>
<reference evidence="3 4" key="1">
    <citation type="submission" date="2014-07" db="EMBL/GenBank/DDBJ databases">
        <title>Draft genome sequence of Thalassospira tepidiphila 1-1B.</title>
        <authorList>
            <person name="Lai Q."/>
            <person name="Shao Z."/>
        </authorList>
    </citation>
    <scope>NUCLEOTIDE SEQUENCE [LARGE SCALE GENOMIC DNA]</scope>
    <source>
        <strain evidence="3 4">MCCC 1A03514</strain>
    </source>
</reference>